<comment type="caution">
    <text evidence="1">The sequence shown here is derived from an EMBL/GenBank/DDBJ whole genome shotgun (WGS) entry which is preliminary data.</text>
</comment>
<dbReference type="Proteomes" id="UP000013909">
    <property type="component" value="Unassembled WGS sequence"/>
</dbReference>
<protein>
    <submittedName>
        <fullName evidence="1">Uncharacterized protein</fullName>
    </submittedName>
</protein>
<gene>
    <name evidence="1" type="ORF">ADIS_0605</name>
</gene>
<dbReference type="EMBL" id="AQHR01000022">
    <property type="protein sequence ID" value="EON78708.1"/>
    <property type="molecule type" value="Genomic_DNA"/>
</dbReference>
<dbReference type="STRING" id="1232681.ADIS_0605"/>
<evidence type="ECO:0000313" key="1">
    <source>
        <dbReference type="EMBL" id="EON78708.1"/>
    </source>
</evidence>
<proteinExistence type="predicted"/>
<reference evidence="1 2" key="1">
    <citation type="submission" date="2013-02" db="EMBL/GenBank/DDBJ databases">
        <title>A novel strain isolated from Lonar lake, Maharashtra, India.</title>
        <authorList>
            <person name="Singh A."/>
        </authorList>
    </citation>
    <scope>NUCLEOTIDE SEQUENCE [LARGE SCALE GENOMIC DNA]</scope>
    <source>
        <strain evidence="1 2">AK24</strain>
    </source>
</reference>
<sequence length="59" mass="6536">MVAMSIGLFSSFDAEADGGCQFVCCARNYTIFCEDKDGNAWEKSKKIDGVTTCTCHEWD</sequence>
<accession>R7ZXH1</accession>
<name>R7ZXH1_9BACT</name>
<dbReference type="AlphaFoldDB" id="R7ZXH1"/>
<organism evidence="1 2">
    <name type="scientific">Lunatimonas lonarensis</name>
    <dbReference type="NCBI Taxonomy" id="1232681"/>
    <lineage>
        <taxon>Bacteria</taxon>
        <taxon>Pseudomonadati</taxon>
        <taxon>Bacteroidota</taxon>
        <taxon>Cytophagia</taxon>
        <taxon>Cytophagales</taxon>
        <taxon>Cyclobacteriaceae</taxon>
    </lineage>
</organism>
<evidence type="ECO:0000313" key="2">
    <source>
        <dbReference type="Proteomes" id="UP000013909"/>
    </source>
</evidence>
<keyword evidence="2" id="KW-1185">Reference proteome</keyword>